<proteinExistence type="predicted"/>
<name>A0ABS8UWZ2_DATST</name>
<gene>
    <name evidence="2" type="ORF">HAX54_023167</name>
</gene>
<protein>
    <submittedName>
        <fullName evidence="2">Uncharacterized protein</fullName>
    </submittedName>
</protein>
<feature type="region of interest" description="Disordered" evidence="1">
    <location>
        <begin position="1"/>
        <end position="44"/>
    </location>
</feature>
<dbReference type="Proteomes" id="UP000823775">
    <property type="component" value="Unassembled WGS sequence"/>
</dbReference>
<dbReference type="EMBL" id="JACEIK010002803">
    <property type="protein sequence ID" value="MCD9638944.1"/>
    <property type="molecule type" value="Genomic_DNA"/>
</dbReference>
<evidence type="ECO:0000313" key="3">
    <source>
        <dbReference type="Proteomes" id="UP000823775"/>
    </source>
</evidence>
<feature type="compositionally biased region" description="Basic and acidic residues" evidence="1">
    <location>
        <begin position="14"/>
        <end position="27"/>
    </location>
</feature>
<reference evidence="2 3" key="1">
    <citation type="journal article" date="2021" name="BMC Genomics">
        <title>Datura genome reveals duplications of psychoactive alkaloid biosynthetic genes and high mutation rate following tissue culture.</title>
        <authorList>
            <person name="Rajewski A."/>
            <person name="Carter-House D."/>
            <person name="Stajich J."/>
            <person name="Litt A."/>
        </authorList>
    </citation>
    <scope>NUCLEOTIDE SEQUENCE [LARGE SCALE GENOMIC DNA]</scope>
    <source>
        <strain evidence="2">AR-01</strain>
    </source>
</reference>
<accession>A0ABS8UWZ2</accession>
<organism evidence="2 3">
    <name type="scientific">Datura stramonium</name>
    <name type="common">Jimsonweed</name>
    <name type="synonym">Common thornapple</name>
    <dbReference type="NCBI Taxonomy" id="4076"/>
    <lineage>
        <taxon>Eukaryota</taxon>
        <taxon>Viridiplantae</taxon>
        <taxon>Streptophyta</taxon>
        <taxon>Embryophyta</taxon>
        <taxon>Tracheophyta</taxon>
        <taxon>Spermatophyta</taxon>
        <taxon>Magnoliopsida</taxon>
        <taxon>eudicotyledons</taxon>
        <taxon>Gunneridae</taxon>
        <taxon>Pentapetalae</taxon>
        <taxon>asterids</taxon>
        <taxon>lamiids</taxon>
        <taxon>Solanales</taxon>
        <taxon>Solanaceae</taxon>
        <taxon>Solanoideae</taxon>
        <taxon>Datureae</taxon>
        <taxon>Datura</taxon>
    </lineage>
</organism>
<feature type="non-terminal residue" evidence="2">
    <location>
        <position position="1"/>
    </location>
</feature>
<comment type="caution">
    <text evidence="2">The sequence shown here is derived from an EMBL/GenBank/DDBJ whole genome shotgun (WGS) entry which is preliminary data.</text>
</comment>
<evidence type="ECO:0000313" key="2">
    <source>
        <dbReference type="EMBL" id="MCD9638944.1"/>
    </source>
</evidence>
<sequence length="75" mass="8700">LPKEEKETTDDNQQQEKEQQKDKEEQPLRLLASGKVDGGKLVKGGWNEVRNKQLNNQKLKYISKGNFQNEKDQSD</sequence>
<keyword evidence="3" id="KW-1185">Reference proteome</keyword>
<evidence type="ECO:0000256" key="1">
    <source>
        <dbReference type="SAM" id="MobiDB-lite"/>
    </source>
</evidence>